<proteinExistence type="predicted"/>
<name>A0ACB7NX40_9PEZI</name>
<evidence type="ECO:0000313" key="1">
    <source>
        <dbReference type="EMBL" id="KAH6617349.1"/>
    </source>
</evidence>
<reference evidence="1 2" key="1">
    <citation type="journal article" date="2021" name="Nat. Commun.">
        <title>Genetic determinants of endophytism in the Arabidopsis root mycobiome.</title>
        <authorList>
            <person name="Mesny F."/>
            <person name="Miyauchi S."/>
            <person name="Thiergart T."/>
            <person name="Pickel B."/>
            <person name="Atanasova L."/>
            <person name="Karlsson M."/>
            <person name="Huettel B."/>
            <person name="Barry K.W."/>
            <person name="Haridas S."/>
            <person name="Chen C."/>
            <person name="Bauer D."/>
            <person name="Andreopoulos W."/>
            <person name="Pangilinan J."/>
            <person name="LaButti K."/>
            <person name="Riley R."/>
            <person name="Lipzen A."/>
            <person name="Clum A."/>
            <person name="Drula E."/>
            <person name="Henrissat B."/>
            <person name="Kohler A."/>
            <person name="Grigoriev I.V."/>
            <person name="Martin F.M."/>
            <person name="Hacquard S."/>
        </authorList>
    </citation>
    <scope>NUCLEOTIDE SEQUENCE [LARGE SCALE GENOMIC DNA]</scope>
    <source>
        <strain evidence="1 2">MPI-SDFR-AT-0079</strain>
    </source>
</reference>
<dbReference type="Proteomes" id="UP000724584">
    <property type="component" value="Unassembled WGS sequence"/>
</dbReference>
<keyword evidence="2" id="KW-1185">Reference proteome</keyword>
<sequence length="73" mass="7896">MDAQTTPIPQQPAPAQVHNLHTAQPPASQPMNLQKAHPESDAQLGLRGGRSEMCPGRFCFCVPCPLPCDFCII</sequence>
<gene>
    <name evidence="1" type="ORF">F5144DRAFT_606852</name>
</gene>
<evidence type="ECO:0000313" key="2">
    <source>
        <dbReference type="Proteomes" id="UP000724584"/>
    </source>
</evidence>
<dbReference type="EMBL" id="JAGIZQ010000007">
    <property type="protein sequence ID" value="KAH6617349.1"/>
    <property type="molecule type" value="Genomic_DNA"/>
</dbReference>
<protein>
    <submittedName>
        <fullName evidence="1">Uncharacterized protein</fullName>
    </submittedName>
</protein>
<organism evidence="1 2">
    <name type="scientific">Chaetomium tenue</name>
    <dbReference type="NCBI Taxonomy" id="1854479"/>
    <lineage>
        <taxon>Eukaryota</taxon>
        <taxon>Fungi</taxon>
        <taxon>Dikarya</taxon>
        <taxon>Ascomycota</taxon>
        <taxon>Pezizomycotina</taxon>
        <taxon>Sordariomycetes</taxon>
        <taxon>Sordariomycetidae</taxon>
        <taxon>Sordariales</taxon>
        <taxon>Chaetomiaceae</taxon>
        <taxon>Chaetomium</taxon>
    </lineage>
</organism>
<comment type="caution">
    <text evidence="1">The sequence shown here is derived from an EMBL/GenBank/DDBJ whole genome shotgun (WGS) entry which is preliminary data.</text>
</comment>
<accession>A0ACB7NX40</accession>